<keyword evidence="4" id="KW-1185">Reference proteome</keyword>
<reference evidence="3 4" key="1">
    <citation type="submission" date="2024-01" db="EMBL/GenBank/DDBJ databases">
        <title>The complete chloroplast genome sequence of Lithospermum erythrorhizon: insights into the phylogenetic relationship among Boraginaceae species and the maternal lineages of purple gromwells.</title>
        <authorList>
            <person name="Okada T."/>
            <person name="Watanabe K."/>
        </authorList>
    </citation>
    <scope>NUCLEOTIDE SEQUENCE [LARGE SCALE GENOMIC DNA]</scope>
</reference>
<dbReference type="EMBL" id="BAABME010000039">
    <property type="protein sequence ID" value="GAA0138845.1"/>
    <property type="molecule type" value="Genomic_DNA"/>
</dbReference>
<evidence type="ECO:0000313" key="4">
    <source>
        <dbReference type="Proteomes" id="UP001454036"/>
    </source>
</evidence>
<proteinExistence type="predicted"/>
<keyword evidence="1" id="KW-0175">Coiled coil</keyword>
<name>A0AAV3NLA5_LITER</name>
<dbReference type="AlphaFoldDB" id="A0AAV3NLA5"/>
<dbReference type="Proteomes" id="UP001454036">
    <property type="component" value="Unassembled WGS sequence"/>
</dbReference>
<feature type="region of interest" description="Disordered" evidence="2">
    <location>
        <begin position="94"/>
        <end position="121"/>
    </location>
</feature>
<comment type="caution">
    <text evidence="3">The sequence shown here is derived from an EMBL/GenBank/DDBJ whole genome shotgun (WGS) entry which is preliminary data.</text>
</comment>
<gene>
    <name evidence="3" type="ORF">LIER_00511</name>
</gene>
<feature type="coiled-coil region" evidence="1">
    <location>
        <begin position="169"/>
        <end position="210"/>
    </location>
</feature>
<evidence type="ECO:0000313" key="3">
    <source>
        <dbReference type="EMBL" id="GAA0138845.1"/>
    </source>
</evidence>
<accession>A0AAV3NLA5</accession>
<organism evidence="3 4">
    <name type="scientific">Lithospermum erythrorhizon</name>
    <name type="common">Purple gromwell</name>
    <name type="synonym">Lithospermum officinale var. erythrorhizon</name>
    <dbReference type="NCBI Taxonomy" id="34254"/>
    <lineage>
        <taxon>Eukaryota</taxon>
        <taxon>Viridiplantae</taxon>
        <taxon>Streptophyta</taxon>
        <taxon>Embryophyta</taxon>
        <taxon>Tracheophyta</taxon>
        <taxon>Spermatophyta</taxon>
        <taxon>Magnoliopsida</taxon>
        <taxon>eudicotyledons</taxon>
        <taxon>Gunneridae</taxon>
        <taxon>Pentapetalae</taxon>
        <taxon>asterids</taxon>
        <taxon>lamiids</taxon>
        <taxon>Boraginales</taxon>
        <taxon>Boraginaceae</taxon>
        <taxon>Boraginoideae</taxon>
        <taxon>Lithospermeae</taxon>
        <taxon>Lithospermum</taxon>
    </lineage>
</organism>
<feature type="compositionally biased region" description="Low complexity" evidence="2">
    <location>
        <begin position="99"/>
        <end position="113"/>
    </location>
</feature>
<protein>
    <submittedName>
        <fullName evidence="3">Uncharacterized protein</fullName>
    </submittedName>
</protein>
<sequence>MPHKVNFKVVTTGKDPLARISKRKSVAVLESSLDVPSLAPVSKKSRKTTKKTIPEDAPVITEVIPETFNPLSPDFLPSATITIPDHTPALDMVTSARESSPIVPSPKDSSSSSGDPLGVNYSLPSGDMEDIMGYSILTELHVAFSHFQLKVMKCAHGLFLKWKEFEESRVNSEAEKTTLEKRLSEVMKERDEARAQAEDLRNKHANLQEVCNGLVKSKSDLSCKHEIDIAVFRSSLEESEHLSRDLRAQLNSSNNYWLIRRSSWSSYPLGSFLKLL</sequence>
<evidence type="ECO:0000256" key="1">
    <source>
        <dbReference type="SAM" id="Coils"/>
    </source>
</evidence>
<evidence type="ECO:0000256" key="2">
    <source>
        <dbReference type="SAM" id="MobiDB-lite"/>
    </source>
</evidence>